<evidence type="ECO:0000313" key="2">
    <source>
        <dbReference type="Proteomes" id="UP000315636"/>
    </source>
</evidence>
<dbReference type="RefSeq" id="WP_185956359.1">
    <property type="nucleotide sequence ID" value="NZ_FXTI01000014.1"/>
</dbReference>
<reference evidence="1 2" key="1">
    <citation type="submission" date="2017-05" db="EMBL/GenBank/DDBJ databases">
        <authorList>
            <person name="Varghese N."/>
            <person name="Submissions S."/>
        </authorList>
    </citation>
    <scope>NUCLEOTIDE SEQUENCE [LARGE SCALE GENOMIC DNA]</scope>
    <source>
        <strain evidence="1 2">DSM 45474</strain>
    </source>
</reference>
<proteinExistence type="predicted"/>
<keyword evidence="2" id="KW-1185">Reference proteome</keyword>
<accession>A0A521F7R6</accession>
<protein>
    <submittedName>
        <fullName evidence="1">Uncharacterized protein</fullName>
    </submittedName>
</protein>
<dbReference type="EMBL" id="FXTI01000014">
    <property type="protein sequence ID" value="SMO92229.1"/>
    <property type="molecule type" value="Genomic_DNA"/>
</dbReference>
<dbReference type="Proteomes" id="UP000315636">
    <property type="component" value="Unassembled WGS sequence"/>
</dbReference>
<organism evidence="1 2">
    <name type="scientific">Melghirimyces algeriensis</name>
    <dbReference type="NCBI Taxonomy" id="910412"/>
    <lineage>
        <taxon>Bacteria</taxon>
        <taxon>Bacillati</taxon>
        <taxon>Bacillota</taxon>
        <taxon>Bacilli</taxon>
        <taxon>Bacillales</taxon>
        <taxon>Thermoactinomycetaceae</taxon>
        <taxon>Melghirimyces</taxon>
    </lineage>
</organism>
<dbReference type="AlphaFoldDB" id="A0A521F7R6"/>
<evidence type="ECO:0000313" key="1">
    <source>
        <dbReference type="EMBL" id="SMO92229.1"/>
    </source>
</evidence>
<gene>
    <name evidence="1" type="ORF">SAMN06264849_11443</name>
</gene>
<name>A0A521F7R6_9BACL</name>
<sequence>MSEQIKVIHYFKSFENELEYLVVEIDGEKRMFESTQDKKDEGTRNNSGC</sequence>